<gene>
    <name evidence="3" type="ORF">FEZ41_04515</name>
</gene>
<evidence type="ECO:0000259" key="1">
    <source>
        <dbReference type="SMART" id="SM00942"/>
    </source>
</evidence>
<evidence type="ECO:0000313" key="3">
    <source>
        <dbReference type="EMBL" id="TLQ20133.1"/>
    </source>
</evidence>
<accession>A0A5R9CY78</accession>
<dbReference type="Proteomes" id="UP000305100">
    <property type="component" value="Unassembled WGS sequence"/>
</dbReference>
<dbReference type="Gene3D" id="3.30.720.160">
    <property type="entry name" value="Bifunctional DNA primase/polymerase, N-terminal"/>
    <property type="match status" value="1"/>
</dbReference>
<name>A0A5R9CY78_9LACO</name>
<organism evidence="3 4">
    <name type="scientific">Lentilactobacillus parafarraginis</name>
    <dbReference type="NCBI Taxonomy" id="390842"/>
    <lineage>
        <taxon>Bacteria</taxon>
        <taxon>Bacillati</taxon>
        <taxon>Bacillota</taxon>
        <taxon>Bacilli</taxon>
        <taxon>Lactobacillales</taxon>
        <taxon>Lactobacillaceae</taxon>
        <taxon>Lentilactobacillus</taxon>
    </lineage>
</organism>
<feature type="domain" description="Primase C-terminal 1" evidence="1">
    <location>
        <begin position="190"/>
        <end position="254"/>
    </location>
</feature>
<sequence length="262" mass="29626">MNELTQRALLLANQGFQVFPLEANSKRPLTEHGYKDASDNPAQIHEWFDNQQHHNIGLRLDTKQIVVIDIDHHQHGNGIDVLKQWQRQGMKLVPDYAEQTPHAGLHYFFSSQTVLADTVIVPNIELKTKQIIIAPSRIDGKAYHPIKGRDLVDLSPLPAWLMNKLAGQSSANNWHQDGLYKSWTGQLLDELVTGTEQGQRNIYLTSVLGKLLRTGCDSDTAHILLVFANEHLTPPLPSREINTIFKSILKRDSRRGDKTIGR</sequence>
<dbReference type="SUPFAM" id="SSF56747">
    <property type="entry name" value="Prim-pol domain"/>
    <property type="match status" value="1"/>
</dbReference>
<reference evidence="3 4" key="1">
    <citation type="submission" date="2019-05" db="EMBL/GenBank/DDBJ databases">
        <title>The metagenome of a microbial culture collection derived from dairy environment covers the genomic content of the human microbiome.</title>
        <authorList>
            <person name="Roder T."/>
            <person name="Wuthrich D."/>
            <person name="Sattari Z."/>
            <person name="Von Ah U."/>
            <person name="Bar C."/>
            <person name="Ronchi F."/>
            <person name="Macpherson A.J."/>
            <person name="Ganal-Vonarburg S.C."/>
            <person name="Bruggmann R."/>
            <person name="Vergeres G."/>
        </authorList>
    </citation>
    <scope>NUCLEOTIDE SEQUENCE [LARGE SCALE GENOMIC DNA]</scope>
    <source>
        <strain evidence="3 4">FAM 1079</strain>
    </source>
</reference>
<dbReference type="EMBL" id="VBSX01000007">
    <property type="protein sequence ID" value="TLQ20133.1"/>
    <property type="molecule type" value="Genomic_DNA"/>
</dbReference>
<dbReference type="AlphaFoldDB" id="A0A5R9CY78"/>
<evidence type="ECO:0000313" key="4">
    <source>
        <dbReference type="Proteomes" id="UP000305100"/>
    </source>
</evidence>
<dbReference type="Pfam" id="PF09250">
    <property type="entry name" value="Prim-Pol"/>
    <property type="match status" value="1"/>
</dbReference>
<comment type="caution">
    <text evidence="3">The sequence shown here is derived from an EMBL/GenBank/DDBJ whole genome shotgun (WGS) entry which is preliminary data.</text>
</comment>
<evidence type="ECO:0000259" key="2">
    <source>
        <dbReference type="SMART" id="SM00943"/>
    </source>
</evidence>
<dbReference type="SMART" id="SM00943">
    <property type="entry name" value="Prim-Pol"/>
    <property type="match status" value="1"/>
</dbReference>
<dbReference type="Pfam" id="PF08708">
    <property type="entry name" value="PriCT_1"/>
    <property type="match status" value="1"/>
</dbReference>
<dbReference type="CDD" id="cd04859">
    <property type="entry name" value="Prim_Pol"/>
    <property type="match status" value="1"/>
</dbReference>
<feature type="domain" description="DNA primase/polymerase bifunctional N-terminal" evidence="2">
    <location>
        <begin position="8"/>
        <end position="161"/>
    </location>
</feature>
<dbReference type="InterPro" id="IPR014820">
    <property type="entry name" value="PriCT_1"/>
</dbReference>
<proteinExistence type="predicted"/>
<dbReference type="RefSeq" id="WP_138467345.1">
    <property type="nucleotide sequence ID" value="NZ_VBSX01000007.1"/>
</dbReference>
<protein>
    <submittedName>
        <fullName evidence="3">DNA primase</fullName>
    </submittedName>
</protein>
<dbReference type="InterPro" id="IPR015330">
    <property type="entry name" value="DNA_primase/pol_bifunc_N"/>
</dbReference>
<dbReference type="OrthoDB" id="2303110at2"/>
<dbReference type="SMART" id="SM00942">
    <property type="entry name" value="PriCT_1"/>
    <property type="match status" value="1"/>
</dbReference>